<dbReference type="NCBIfam" id="TIGR04409">
    <property type="entry name" value="LptC_YrbK"/>
    <property type="match status" value="1"/>
</dbReference>
<dbReference type="InterPro" id="IPR010664">
    <property type="entry name" value="LipoPS_assembly_LptC-rel"/>
</dbReference>
<evidence type="ECO:0008006" key="4">
    <source>
        <dbReference type="Google" id="ProtNLM"/>
    </source>
</evidence>
<dbReference type="Pfam" id="PF06835">
    <property type="entry name" value="LptC"/>
    <property type="match status" value="1"/>
</dbReference>
<dbReference type="GO" id="GO:0005886">
    <property type="term" value="C:plasma membrane"/>
    <property type="evidence" value="ECO:0007669"/>
    <property type="project" value="InterPro"/>
</dbReference>
<evidence type="ECO:0000313" key="2">
    <source>
        <dbReference type="EMBL" id="ACF14252.1"/>
    </source>
</evidence>
<dbReference type="EMBL" id="CP001100">
    <property type="protein sequence ID" value="ACF14252.1"/>
    <property type="molecule type" value="Genomic_DNA"/>
</dbReference>
<reference evidence="2 3" key="1">
    <citation type="submission" date="2008-06" db="EMBL/GenBank/DDBJ databases">
        <title>Complete sequence of Chloroherpeton thalassium ATCC 35110.</title>
        <authorList>
            <consortium name="US DOE Joint Genome Institute"/>
            <person name="Lucas S."/>
            <person name="Copeland A."/>
            <person name="Lapidus A."/>
            <person name="Glavina del Rio T."/>
            <person name="Dalin E."/>
            <person name="Tice H."/>
            <person name="Bruce D."/>
            <person name="Goodwin L."/>
            <person name="Pitluck S."/>
            <person name="Schmutz J."/>
            <person name="Larimer F."/>
            <person name="Land M."/>
            <person name="Hauser L."/>
            <person name="Kyrpides N."/>
            <person name="Mikhailova N."/>
            <person name="Liu Z."/>
            <person name="Li T."/>
            <person name="Zhao F."/>
            <person name="Overmann J."/>
            <person name="Bryant D.A."/>
            <person name="Richardson P."/>
        </authorList>
    </citation>
    <scope>NUCLEOTIDE SEQUENCE [LARGE SCALE GENOMIC DNA]</scope>
    <source>
        <strain evidence="3">ATCC 35110 / GB-78</strain>
    </source>
</reference>
<dbReference type="KEGG" id="cts:Ctha_1795"/>
<evidence type="ECO:0000256" key="1">
    <source>
        <dbReference type="SAM" id="SignalP"/>
    </source>
</evidence>
<proteinExistence type="predicted"/>
<feature type="chain" id="PRO_5002795767" description="LPS export ABC transporter periplasmic protein LptC" evidence="1">
    <location>
        <begin position="20"/>
        <end position="185"/>
    </location>
</feature>
<dbReference type="HOGENOM" id="CLU_128626_0_0_10"/>
<accession>B3QTQ4</accession>
<name>B3QTQ4_CHLT3</name>
<evidence type="ECO:0000313" key="3">
    <source>
        <dbReference type="Proteomes" id="UP000001208"/>
    </source>
</evidence>
<sequence>MKKTPFALLLLVFSTTFFACSSKDSRPKIQTTYIGDNAPVQETWNAEVTFSDSGRVKAILHIKHSAQYRRRNLDEREIDGGFRVDFYNRQGEFTTVLTAERAKIHPSNDMEAFENVVITSNDSTIVRTDYMKWSHNEQKISSNKFVTITKPNEVLRGYGFESDQNMKHYRIFRASGETTIEDDTK</sequence>
<protein>
    <recommendedName>
        <fullName evidence="4">LPS export ABC transporter periplasmic protein LptC</fullName>
    </recommendedName>
</protein>
<dbReference type="eggNOG" id="COG3117">
    <property type="taxonomic scope" value="Bacteria"/>
</dbReference>
<dbReference type="InterPro" id="IPR026265">
    <property type="entry name" value="LptC"/>
</dbReference>
<dbReference type="RefSeq" id="WP_012500336.1">
    <property type="nucleotide sequence ID" value="NC_011026.1"/>
</dbReference>
<organism evidence="2 3">
    <name type="scientific">Chloroherpeton thalassium (strain ATCC 35110 / GB-78)</name>
    <dbReference type="NCBI Taxonomy" id="517418"/>
    <lineage>
        <taxon>Bacteria</taxon>
        <taxon>Pseudomonadati</taxon>
        <taxon>Chlorobiota</taxon>
        <taxon>Chlorobiia</taxon>
        <taxon>Chlorobiales</taxon>
        <taxon>Chloroherpetonaceae</taxon>
        <taxon>Chloroherpeton</taxon>
    </lineage>
</organism>
<keyword evidence="1" id="KW-0732">Signal</keyword>
<gene>
    <name evidence="2" type="ordered locus">Ctha_1795</name>
</gene>
<dbReference type="PROSITE" id="PS51257">
    <property type="entry name" value="PROKAR_LIPOPROTEIN"/>
    <property type="match status" value="1"/>
</dbReference>
<dbReference type="Gene3D" id="2.60.450.10">
    <property type="entry name" value="Lipopolysaccharide (LPS) transport protein A like domain"/>
    <property type="match status" value="1"/>
</dbReference>
<dbReference type="STRING" id="517418.Ctha_1795"/>
<dbReference type="Proteomes" id="UP000001208">
    <property type="component" value="Chromosome"/>
</dbReference>
<dbReference type="AlphaFoldDB" id="B3QTQ4"/>
<keyword evidence="3" id="KW-1185">Reference proteome</keyword>
<feature type="signal peptide" evidence="1">
    <location>
        <begin position="1"/>
        <end position="19"/>
    </location>
</feature>
<dbReference type="GO" id="GO:0015221">
    <property type="term" value="F:lipopolysaccharide transmembrane transporter activity"/>
    <property type="evidence" value="ECO:0007669"/>
    <property type="project" value="InterPro"/>
</dbReference>